<keyword evidence="3" id="KW-1185">Reference proteome</keyword>
<evidence type="ECO:0000313" key="2">
    <source>
        <dbReference type="EMBL" id="OCH94025.1"/>
    </source>
</evidence>
<feature type="transmembrane region" description="Helical" evidence="1">
    <location>
        <begin position="122"/>
        <end position="141"/>
    </location>
</feature>
<evidence type="ECO:0000313" key="3">
    <source>
        <dbReference type="Proteomes" id="UP000250043"/>
    </source>
</evidence>
<feature type="transmembrane region" description="Helical" evidence="1">
    <location>
        <begin position="48"/>
        <end position="72"/>
    </location>
</feature>
<gene>
    <name evidence="2" type="ORF">OBBRIDRAFT_885108</name>
</gene>
<accession>A0A8E2J3Q5</accession>
<protein>
    <submittedName>
        <fullName evidence="2">Uncharacterized protein</fullName>
    </submittedName>
</protein>
<keyword evidence="1" id="KW-1133">Transmembrane helix</keyword>
<keyword evidence="1" id="KW-0812">Transmembrane</keyword>
<dbReference type="OrthoDB" id="3357408at2759"/>
<evidence type="ECO:0000256" key="1">
    <source>
        <dbReference type="SAM" id="Phobius"/>
    </source>
</evidence>
<name>A0A8E2J3Q5_9APHY</name>
<reference evidence="2 3" key="1">
    <citation type="submission" date="2016-07" db="EMBL/GenBank/DDBJ databases">
        <title>Draft genome of the white-rot fungus Obba rivulosa 3A-2.</title>
        <authorList>
            <consortium name="DOE Joint Genome Institute"/>
            <person name="Miettinen O."/>
            <person name="Riley R."/>
            <person name="Acob R."/>
            <person name="Barry K."/>
            <person name="Cullen D."/>
            <person name="De Vries R."/>
            <person name="Hainaut M."/>
            <person name="Hatakka A."/>
            <person name="Henrissat B."/>
            <person name="Hilden K."/>
            <person name="Kuo R."/>
            <person name="Labutti K."/>
            <person name="Lipzen A."/>
            <person name="Makela M.R."/>
            <person name="Sandor L."/>
            <person name="Spatafora J.W."/>
            <person name="Grigoriev I.V."/>
            <person name="Hibbett D.S."/>
        </authorList>
    </citation>
    <scope>NUCLEOTIDE SEQUENCE [LARGE SCALE GENOMIC DNA]</scope>
    <source>
        <strain evidence="2 3">3A-2</strain>
    </source>
</reference>
<dbReference type="AlphaFoldDB" id="A0A8E2J3Q5"/>
<sequence length="320" mass="35661">MPFDPGTAELLAQFFADILLGIHLVALGMSLWSQLYSNSVRGRRVHSFLVIATVAMGLIGMFNAALGVALNILAWDRKTVMVYIDAPWPYKLINVNIVVQSLIGDATWIYRCWIVYERNWKAIIFSIFLWISGLVVSTLVVVKAGPTHRFKGINDPSLTPFIGSALVLTVVLNIVTTTLIVLRIWRVSRGIRIYIVGQQRLTYVMRIIVESGLLYTLSAILVLMTSVFKSNLDYIAGHCFVQMIGISFNLVIVRFDHNLADQRTYPSQASHIPVPLSTFPASRPSAVHSAPMVHIRVSQDMVVDKGSLPDRVHEFEPGAV</sequence>
<feature type="transmembrane region" description="Helical" evidence="1">
    <location>
        <begin position="12"/>
        <end position="36"/>
    </location>
</feature>
<dbReference type="EMBL" id="KV722348">
    <property type="protein sequence ID" value="OCH94025.1"/>
    <property type="molecule type" value="Genomic_DNA"/>
</dbReference>
<keyword evidence="1" id="KW-0472">Membrane</keyword>
<dbReference type="Proteomes" id="UP000250043">
    <property type="component" value="Unassembled WGS sequence"/>
</dbReference>
<feature type="transmembrane region" description="Helical" evidence="1">
    <location>
        <begin position="161"/>
        <end position="182"/>
    </location>
</feature>
<proteinExistence type="predicted"/>
<feature type="transmembrane region" description="Helical" evidence="1">
    <location>
        <begin position="203"/>
        <end position="228"/>
    </location>
</feature>
<feature type="transmembrane region" description="Helical" evidence="1">
    <location>
        <begin position="234"/>
        <end position="253"/>
    </location>
</feature>
<organism evidence="2 3">
    <name type="scientific">Obba rivulosa</name>
    <dbReference type="NCBI Taxonomy" id="1052685"/>
    <lineage>
        <taxon>Eukaryota</taxon>
        <taxon>Fungi</taxon>
        <taxon>Dikarya</taxon>
        <taxon>Basidiomycota</taxon>
        <taxon>Agaricomycotina</taxon>
        <taxon>Agaricomycetes</taxon>
        <taxon>Polyporales</taxon>
        <taxon>Gelatoporiaceae</taxon>
        <taxon>Obba</taxon>
    </lineage>
</organism>
<feature type="transmembrane region" description="Helical" evidence="1">
    <location>
        <begin position="92"/>
        <end position="110"/>
    </location>
</feature>